<dbReference type="Gene3D" id="2.20.110.10">
    <property type="entry name" value="Histone H3 K4-specific methyltransferase SET7/9 N-terminal domain"/>
    <property type="match status" value="1"/>
</dbReference>
<sequence length="169" mass="19235">MKQGLLITVMALFSVVSYARKHVSENATVVADTIYYAADMSRVQNSEQAEYYRLLMQQNKGIGKVDVFQDFYMNGQLKAEGEYSFIDLGNDANTILNGEVTTYYQNGKEKWHGKYVNGKRNGYFTLHLREGGIAVVQFKEGKSMHDHFMVTLPDGAMEKRPIKELKALM</sequence>
<proteinExistence type="predicted"/>
<gene>
    <name evidence="1" type="ORF">SAMN02745202_01118</name>
</gene>
<dbReference type="EMBL" id="FUXK01000010">
    <property type="protein sequence ID" value="SJZ79917.1"/>
    <property type="molecule type" value="Genomic_DNA"/>
</dbReference>
<dbReference type="AlphaFoldDB" id="A0A1T4NLG9"/>
<reference evidence="1 2" key="1">
    <citation type="submission" date="2017-02" db="EMBL/GenBank/DDBJ databases">
        <authorList>
            <person name="Peterson S.W."/>
        </authorList>
    </citation>
    <scope>NUCLEOTIDE SEQUENCE [LARGE SCALE GENOMIC DNA]</scope>
    <source>
        <strain evidence="1 2">ATCC 43324</strain>
    </source>
</reference>
<dbReference type="Proteomes" id="UP000190065">
    <property type="component" value="Unassembled WGS sequence"/>
</dbReference>
<evidence type="ECO:0000313" key="1">
    <source>
        <dbReference type="EMBL" id="SJZ79917.1"/>
    </source>
</evidence>
<protein>
    <recommendedName>
        <fullName evidence="3">MORN repeat variant</fullName>
    </recommendedName>
</protein>
<dbReference type="RefSeq" id="WP_004380314.1">
    <property type="nucleotide sequence ID" value="NZ_CAJPPD010000008.1"/>
</dbReference>
<dbReference type="SUPFAM" id="SSF82185">
    <property type="entry name" value="Histone H3 K4-specific methyltransferase SET7/9 N-terminal domain"/>
    <property type="match status" value="1"/>
</dbReference>
<evidence type="ECO:0000313" key="2">
    <source>
        <dbReference type="Proteomes" id="UP000190065"/>
    </source>
</evidence>
<dbReference type="STRING" id="28136.SAMN02745202_01118"/>
<organism evidence="1 2">
    <name type="scientific">Segatella oulorum</name>
    <dbReference type="NCBI Taxonomy" id="28136"/>
    <lineage>
        <taxon>Bacteria</taxon>
        <taxon>Pseudomonadati</taxon>
        <taxon>Bacteroidota</taxon>
        <taxon>Bacteroidia</taxon>
        <taxon>Bacteroidales</taxon>
        <taxon>Prevotellaceae</taxon>
        <taxon>Segatella</taxon>
    </lineage>
</organism>
<accession>A0A1T4NLG9</accession>
<dbReference type="GeneID" id="95425920"/>
<dbReference type="eggNOG" id="COG2849">
    <property type="taxonomic scope" value="Bacteria"/>
</dbReference>
<name>A0A1T4NLG9_9BACT</name>
<evidence type="ECO:0008006" key="3">
    <source>
        <dbReference type="Google" id="ProtNLM"/>
    </source>
</evidence>